<dbReference type="PANTHER" id="PTHR39555">
    <property type="entry name" value="FIMBRIAL ASSEMBLY PROTEIN PILO-LIKE PROTEIN-RELATED"/>
    <property type="match status" value="1"/>
</dbReference>
<dbReference type="HOGENOM" id="CLU_1324945_0_0_0"/>
<dbReference type="STRING" id="204669.Acid345_1471"/>
<gene>
    <name evidence="3" type="ordered locus">Acid345_1471</name>
</gene>
<keyword evidence="2" id="KW-0472">Membrane</keyword>
<evidence type="ECO:0000256" key="2">
    <source>
        <dbReference type="SAM" id="Phobius"/>
    </source>
</evidence>
<dbReference type="GO" id="GO:0043683">
    <property type="term" value="P:type IV pilus assembly"/>
    <property type="evidence" value="ECO:0007669"/>
    <property type="project" value="InterPro"/>
</dbReference>
<evidence type="ECO:0000313" key="4">
    <source>
        <dbReference type="Proteomes" id="UP000002432"/>
    </source>
</evidence>
<protein>
    <recommendedName>
        <fullName evidence="5">Pilus assembly protein, PilO</fullName>
    </recommendedName>
</protein>
<dbReference type="InterPro" id="IPR007445">
    <property type="entry name" value="PilO"/>
</dbReference>
<organism evidence="3 4">
    <name type="scientific">Koribacter versatilis (strain Ellin345)</name>
    <dbReference type="NCBI Taxonomy" id="204669"/>
    <lineage>
        <taxon>Bacteria</taxon>
        <taxon>Pseudomonadati</taxon>
        <taxon>Acidobacteriota</taxon>
        <taxon>Terriglobia</taxon>
        <taxon>Terriglobales</taxon>
        <taxon>Candidatus Korobacteraceae</taxon>
        <taxon>Candidatus Korobacter</taxon>
    </lineage>
</organism>
<dbReference type="KEGG" id="aba:Acid345_1471"/>
<feature type="transmembrane region" description="Helical" evidence="2">
    <location>
        <begin position="12"/>
        <end position="31"/>
    </location>
</feature>
<accession>Q1IRM7</accession>
<dbReference type="Gene3D" id="3.30.70.60">
    <property type="match status" value="1"/>
</dbReference>
<dbReference type="EMBL" id="CP000360">
    <property type="protein sequence ID" value="ABF40473.1"/>
    <property type="molecule type" value="Genomic_DNA"/>
</dbReference>
<name>Q1IRM7_KORVE</name>
<evidence type="ECO:0000313" key="3">
    <source>
        <dbReference type="EMBL" id="ABF40473.1"/>
    </source>
</evidence>
<keyword evidence="2" id="KW-1133">Transmembrane helix</keyword>
<proteinExistence type="predicted"/>
<dbReference type="eggNOG" id="COG3167">
    <property type="taxonomic scope" value="Bacteria"/>
</dbReference>
<dbReference type="GO" id="GO:0043107">
    <property type="term" value="P:type IV pilus-dependent motility"/>
    <property type="evidence" value="ECO:0007669"/>
    <property type="project" value="InterPro"/>
</dbReference>
<dbReference type="Pfam" id="PF04350">
    <property type="entry name" value="PilO"/>
    <property type="match status" value="1"/>
</dbReference>
<dbReference type="PANTHER" id="PTHR39555:SF1">
    <property type="entry name" value="TYPE IV PILUS INNER MEMBRANE COMPONENT PILO"/>
    <property type="match status" value="1"/>
</dbReference>
<feature type="coiled-coil region" evidence="1">
    <location>
        <begin position="56"/>
        <end position="83"/>
    </location>
</feature>
<reference evidence="3 4" key="1">
    <citation type="journal article" date="2009" name="Appl. Environ. Microbiol.">
        <title>Three genomes from the phylum Acidobacteria provide insight into the lifestyles of these microorganisms in soils.</title>
        <authorList>
            <person name="Ward N.L."/>
            <person name="Challacombe J.F."/>
            <person name="Janssen P.H."/>
            <person name="Henrissat B."/>
            <person name="Coutinho P.M."/>
            <person name="Wu M."/>
            <person name="Xie G."/>
            <person name="Haft D.H."/>
            <person name="Sait M."/>
            <person name="Badger J."/>
            <person name="Barabote R.D."/>
            <person name="Bradley B."/>
            <person name="Brettin T.S."/>
            <person name="Brinkac L.M."/>
            <person name="Bruce D."/>
            <person name="Creasy T."/>
            <person name="Daugherty S.C."/>
            <person name="Davidsen T.M."/>
            <person name="DeBoy R.T."/>
            <person name="Detter J.C."/>
            <person name="Dodson R.J."/>
            <person name="Durkin A.S."/>
            <person name="Ganapathy A."/>
            <person name="Gwinn-Giglio M."/>
            <person name="Han C.S."/>
            <person name="Khouri H."/>
            <person name="Kiss H."/>
            <person name="Kothari S.P."/>
            <person name="Madupu R."/>
            <person name="Nelson K.E."/>
            <person name="Nelson W.C."/>
            <person name="Paulsen I."/>
            <person name="Penn K."/>
            <person name="Ren Q."/>
            <person name="Rosovitz M.J."/>
            <person name="Selengut J.D."/>
            <person name="Shrivastava S."/>
            <person name="Sullivan S.A."/>
            <person name="Tapia R."/>
            <person name="Thompson L.S."/>
            <person name="Watkins K.L."/>
            <person name="Yang Q."/>
            <person name="Yu C."/>
            <person name="Zafar N."/>
            <person name="Zhou L."/>
            <person name="Kuske C.R."/>
        </authorList>
    </citation>
    <scope>NUCLEOTIDE SEQUENCE [LARGE SCALE GENOMIC DNA]</scope>
    <source>
        <strain evidence="3 4">Ellin345</strain>
    </source>
</reference>
<dbReference type="InterPro" id="IPR014717">
    <property type="entry name" value="Transl_elong_EF1B/ribsomal_bS6"/>
</dbReference>
<evidence type="ECO:0008006" key="5">
    <source>
        <dbReference type="Google" id="ProtNLM"/>
    </source>
</evidence>
<dbReference type="AlphaFoldDB" id="Q1IRM7"/>
<dbReference type="Proteomes" id="UP000002432">
    <property type="component" value="Chromosome"/>
</dbReference>
<keyword evidence="4" id="KW-1185">Reference proteome</keyword>
<dbReference type="OrthoDB" id="1669229at2"/>
<keyword evidence="1" id="KW-0175">Coiled coil</keyword>
<evidence type="ECO:0000256" key="1">
    <source>
        <dbReference type="SAM" id="Coils"/>
    </source>
</evidence>
<keyword evidence="2" id="KW-0812">Transmembrane</keyword>
<sequence length="207" mass="22959">MASFSDMKPIAQWTIIIGLAVVVTAGMYMFVYKGMAEANQANLQVLKDKQAEIDQLRPYEAKLPELLAQIESLKQQMEIQKKIVPDEKEADKFIHLMQDTAAQSGVEVRRYTSQAAQQKEFYTEVPFQMEVDGPYYSMLNFFERTGKLERIVNMTGLTMGAIRGKGAAAGKYEYAPNESVVAVATASTFYSRDVAPTPAPAAKPAAK</sequence>
<dbReference type="EnsemblBacteria" id="ABF40473">
    <property type="protein sequence ID" value="ABF40473"/>
    <property type="gene ID" value="Acid345_1471"/>
</dbReference>